<dbReference type="PANTHER" id="PTHR13887:SF14">
    <property type="entry name" value="DISULFIDE BOND FORMATION PROTEIN D"/>
    <property type="match status" value="1"/>
</dbReference>
<feature type="compositionally biased region" description="Basic and acidic residues" evidence="6">
    <location>
        <begin position="251"/>
        <end position="268"/>
    </location>
</feature>
<keyword evidence="4" id="KW-1015">Disulfide bond</keyword>
<dbReference type="InterPro" id="IPR013766">
    <property type="entry name" value="Thioredoxin_domain"/>
</dbReference>
<dbReference type="GO" id="GO:0016491">
    <property type="term" value="F:oxidoreductase activity"/>
    <property type="evidence" value="ECO:0007669"/>
    <property type="project" value="UniProtKB-KW"/>
</dbReference>
<dbReference type="PROSITE" id="PS00195">
    <property type="entry name" value="GLUTAREDOXIN_1"/>
    <property type="match status" value="1"/>
</dbReference>
<keyword evidence="2" id="KW-0732">Signal</keyword>
<dbReference type="PROSITE" id="PS51257">
    <property type="entry name" value="PROKAR_LIPOPROTEIN"/>
    <property type="match status" value="1"/>
</dbReference>
<evidence type="ECO:0000256" key="6">
    <source>
        <dbReference type="SAM" id="MobiDB-lite"/>
    </source>
</evidence>
<keyword evidence="3" id="KW-0560">Oxidoreductase</keyword>
<proteinExistence type="inferred from homology"/>
<dbReference type="EMBL" id="MH069655">
    <property type="protein sequence ID" value="AXM42959.1"/>
    <property type="molecule type" value="Genomic_DNA"/>
</dbReference>
<dbReference type="InterPro" id="IPR012336">
    <property type="entry name" value="Thioredoxin-like_fold"/>
</dbReference>
<sequence length="667" mass="73598">MRASIIGVARTQKLWGLALGVLLALTGCKQRTAPPVLGQVERTWIPLSGLPLRGPSTASLTLLFFCDFQSPYCASAAENVAALRREYGDALRIQFRHNTLPYYPNSQLASEASAAAAEQGQFWRYHDMLYAHQDALDRASLERYAQELGLDLARFRQFIDTEQARLKVDADNILSAKVGVRGGPVFYVNGRDLRGPVDRAALKKFLDEELAFAGAALDSGVAPRELYQRLAQAPGVSQEQEREPAVVSVPKPRDPTPRDPDPIYKVDVGDAPSKGPADARVTIILWSDFECARCGTFEAALNALSAAHPKDVRIVWKFRPVPDHLGAILASEAALAAGAQGKFWQMHDKLFAQPEFERSKLEDHGRQLGLDMGRFQEALDERTYAIQVARDLDVSEELGIGNLPTLFVNGRRLEYGGGGRYDGSSALSLEVLRARVEEELRRTEPLVKQGVVASRLYDTLIASGQRYGPPVGELPPLPKGVYQVEGGASPVRGPVGAPVTIVLFSDFQCPYCARVEKTLDRVREQYGDKVRIVWKDSPNLELHPDAMTAHEAARAAGEQGRFWEMHDKIFSRPFAIQRVMLDRYAAELGLDMERYRAALETGKFRAAIREETAYGISLAGQGGTPAVFINGRLLPGAFPFETFREVLDAEFERLGKMQMAASAEQSL</sequence>
<comment type="similarity">
    <text evidence="1">Belongs to the thioredoxin family. DsbA subfamily.</text>
</comment>
<evidence type="ECO:0000256" key="4">
    <source>
        <dbReference type="ARBA" id="ARBA00023157"/>
    </source>
</evidence>
<dbReference type="InterPro" id="IPR036249">
    <property type="entry name" value="Thioredoxin-like_sf"/>
</dbReference>
<feature type="domain" description="Thioredoxin" evidence="7">
    <location>
        <begin position="245"/>
        <end position="441"/>
    </location>
</feature>
<evidence type="ECO:0000256" key="1">
    <source>
        <dbReference type="ARBA" id="ARBA00005791"/>
    </source>
</evidence>
<dbReference type="PROSITE" id="PS51352">
    <property type="entry name" value="THIOREDOXIN_2"/>
    <property type="match status" value="3"/>
</dbReference>
<accession>A0A3S7QII0</accession>
<protein>
    <submittedName>
        <fullName evidence="8">Thioredoxin</fullName>
    </submittedName>
</protein>
<evidence type="ECO:0000256" key="5">
    <source>
        <dbReference type="ARBA" id="ARBA00023284"/>
    </source>
</evidence>
<evidence type="ECO:0000256" key="2">
    <source>
        <dbReference type="ARBA" id="ARBA00022729"/>
    </source>
</evidence>
<evidence type="ECO:0000256" key="3">
    <source>
        <dbReference type="ARBA" id="ARBA00023002"/>
    </source>
</evidence>
<dbReference type="PANTHER" id="PTHR13887">
    <property type="entry name" value="GLUTATHIONE S-TRANSFERASE KAPPA"/>
    <property type="match status" value="1"/>
</dbReference>
<feature type="domain" description="Thioredoxin" evidence="7">
    <location>
        <begin position="469"/>
        <end position="652"/>
    </location>
</feature>
<dbReference type="InterPro" id="IPR011767">
    <property type="entry name" value="GLR_AS"/>
</dbReference>
<feature type="region of interest" description="Disordered" evidence="6">
    <location>
        <begin position="232"/>
        <end position="271"/>
    </location>
</feature>
<gene>
    <name evidence="8" type="primary">orf6</name>
</gene>
<dbReference type="Gene3D" id="3.40.30.10">
    <property type="entry name" value="Glutaredoxin"/>
    <property type="match status" value="3"/>
</dbReference>
<reference evidence="8" key="1">
    <citation type="submission" date="2018-03" db="EMBL/GenBank/DDBJ databases">
        <title>Statistical metabolomics uncovers the fulvuthiacenes as novel methoxymethacrylate secondary metabolites.</title>
        <authorList>
            <person name="Panter F."/>
            <person name="Krug D."/>
            <person name="Mueller R."/>
        </authorList>
    </citation>
    <scope>NUCLEOTIDE SEQUENCE</scope>
    <source>
        <strain evidence="8">SBMx132</strain>
    </source>
</reference>
<dbReference type="Pfam" id="PF13462">
    <property type="entry name" value="Thioredoxin_4"/>
    <property type="match status" value="3"/>
</dbReference>
<dbReference type="SUPFAM" id="SSF52833">
    <property type="entry name" value="Thioredoxin-like"/>
    <property type="match status" value="3"/>
</dbReference>
<organism evidence="8">
    <name type="scientific">Myxococcus fulvus</name>
    <dbReference type="NCBI Taxonomy" id="33"/>
    <lineage>
        <taxon>Bacteria</taxon>
        <taxon>Pseudomonadati</taxon>
        <taxon>Myxococcota</taxon>
        <taxon>Myxococcia</taxon>
        <taxon>Myxococcales</taxon>
        <taxon>Cystobacterineae</taxon>
        <taxon>Myxococcaceae</taxon>
        <taxon>Myxococcus</taxon>
    </lineage>
</organism>
<evidence type="ECO:0000313" key="8">
    <source>
        <dbReference type="EMBL" id="AXM42959.1"/>
    </source>
</evidence>
<dbReference type="AlphaFoldDB" id="A0A3S7QII0"/>
<keyword evidence="5" id="KW-0676">Redox-active center</keyword>
<evidence type="ECO:0000259" key="7">
    <source>
        <dbReference type="PROSITE" id="PS51352"/>
    </source>
</evidence>
<name>A0A3S7QII0_MYXFU</name>
<feature type="domain" description="Thioredoxin" evidence="7">
    <location>
        <begin position="22"/>
        <end position="211"/>
    </location>
</feature>